<dbReference type="GeneID" id="20354281"/>
<comment type="similarity">
    <text evidence="1">Belongs to the CWC16 family.</text>
</comment>
<feature type="compositionally biased region" description="Acidic residues" evidence="2">
    <location>
        <begin position="250"/>
        <end position="262"/>
    </location>
</feature>
<dbReference type="RefSeq" id="XP_009230008.1">
    <property type="nucleotide sequence ID" value="XM_009231744.1"/>
</dbReference>
<feature type="region of interest" description="Disordered" evidence="2">
    <location>
        <begin position="283"/>
        <end position="360"/>
    </location>
</feature>
<evidence type="ECO:0000256" key="1">
    <source>
        <dbReference type="ARBA" id="ARBA00005595"/>
    </source>
</evidence>
<reference evidence="3" key="3">
    <citation type="submission" date="2010-09" db="EMBL/GenBank/DDBJ databases">
        <title>Annotation of Gaeumannomyces graminis var. tritici R3-111a-1.</title>
        <authorList>
            <consortium name="The Broad Institute Genome Sequencing Platform"/>
            <person name="Ma L.-J."/>
            <person name="Dead R."/>
            <person name="Young S.K."/>
            <person name="Zeng Q."/>
            <person name="Gargeya S."/>
            <person name="Fitzgerald M."/>
            <person name="Haas B."/>
            <person name="Abouelleil A."/>
            <person name="Alvarado L."/>
            <person name="Arachchi H.M."/>
            <person name="Berlin A."/>
            <person name="Brown A."/>
            <person name="Chapman S.B."/>
            <person name="Chen Z."/>
            <person name="Dunbar C."/>
            <person name="Freedman E."/>
            <person name="Gearin G."/>
            <person name="Gellesch M."/>
            <person name="Goldberg J."/>
            <person name="Griggs A."/>
            <person name="Gujja S."/>
            <person name="Heiman D."/>
            <person name="Howarth C."/>
            <person name="Larson L."/>
            <person name="Lui A."/>
            <person name="MacDonald P.J.P."/>
            <person name="Mehta T."/>
            <person name="Montmayeur A."/>
            <person name="Murphy C."/>
            <person name="Neiman D."/>
            <person name="Pearson M."/>
            <person name="Priest M."/>
            <person name="Roberts A."/>
            <person name="Saif S."/>
            <person name="Shea T."/>
            <person name="Shenoy N."/>
            <person name="Sisk P."/>
            <person name="Stolte C."/>
            <person name="Sykes S."/>
            <person name="Yandava C."/>
            <person name="Wortman J."/>
            <person name="Nusbaum C."/>
            <person name="Birren B."/>
        </authorList>
    </citation>
    <scope>NUCLEOTIDE SEQUENCE</scope>
    <source>
        <strain evidence="3">R3-111a-1</strain>
    </source>
</reference>
<feature type="region of interest" description="Disordered" evidence="2">
    <location>
        <begin position="151"/>
        <end position="171"/>
    </location>
</feature>
<dbReference type="PANTHER" id="PTHR12111">
    <property type="entry name" value="SPLICING FACTOR YJU2"/>
    <property type="match status" value="1"/>
</dbReference>
<reference evidence="4" key="5">
    <citation type="submission" date="2018-04" db="UniProtKB">
        <authorList>
            <consortium name="EnsemblFungi"/>
        </authorList>
    </citation>
    <scope>IDENTIFICATION</scope>
    <source>
        <strain evidence="4">R3-111a-1</strain>
    </source>
</reference>
<dbReference type="InterPro" id="IPR007590">
    <property type="entry name" value="Saf4/Yju2"/>
</dbReference>
<feature type="compositionally biased region" description="Basic residues" evidence="2">
    <location>
        <begin position="344"/>
        <end position="354"/>
    </location>
</feature>
<reference evidence="4" key="4">
    <citation type="journal article" date="2015" name="G3 (Bethesda)">
        <title>Genome sequences of three phytopathogenic species of the Magnaporthaceae family of fungi.</title>
        <authorList>
            <person name="Okagaki L.H."/>
            <person name="Nunes C.C."/>
            <person name="Sailsbery J."/>
            <person name="Clay B."/>
            <person name="Brown D."/>
            <person name="John T."/>
            <person name="Oh Y."/>
            <person name="Young N."/>
            <person name="Fitzgerald M."/>
            <person name="Haas B.J."/>
            <person name="Zeng Q."/>
            <person name="Young S."/>
            <person name="Adiconis X."/>
            <person name="Fan L."/>
            <person name="Levin J.Z."/>
            <person name="Mitchell T.K."/>
            <person name="Okubara P.A."/>
            <person name="Farman M.L."/>
            <person name="Kohn L.M."/>
            <person name="Birren B."/>
            <person name="Ma L.-J."/>
            <person name="Dean R.A."/>
        </authorList>
    </citation>
    <scope>NUCLEOTIDE SEQUENCE</scope>
    <source>
        <strain evidence="4">R3-111a-1</strain>
    </source>
</reference>
<dbReference type="GO" id="GO:0005684">
    <property type="term" value="C:U2-type spliceosomal complex"/>
    <property type="evidence" value="ECO:0007669"/>
    <property type="project" value="TreeGrafter"/>
</dbReference>
<dbReference type="OrthoDB" id="360327at2759"/>
<dbReference type="Proteomes" id="UP000006039">
    <property type="component" value="Unassembled WGS sequence"/>
</dbReference>
<keyword evidence="5" id="KW-1185">Reference proteome</keyword>
<name>J3PJY1_GAET3</name>
<feature type="compositionally biased region" description="Low complexity" evidence="2">
    <location>
        <begin position="151"/>
        <end position="162"/>
    </location>
</feature>
<evidence type="ECO:0000313" key="5">
    <source>
        <dbReference type="Proteomes" id="UP000006039"/>
    </source>
</evidence>
<organism evidence="3">
    <name type="scientific">Gaeumannomyces tritici (strain R3-111a-1)</name>
    <name type="common">Wheat and barley take-all root rot fungus</name>
    <name type="synonym">Gaeumannomyces graminis var. tritici</name>
    <dbReference type="NCBI Taxonomy" id="644352"/>
    <lineage>
        <taxon>Eukaryota</taxon>
        <taxon>Fungi</taxon>
        <taxon>Dikarya</taxon>
        <taxon>Ascomycota</taxon>
        <taxon>Pezizomycotina</taxon>
        <taxon>Sordariomycetes</taxon>
        <taxon>Sordariomycetidae</taxon>
        <taxon>Magnaporthales</taxon>
        <taxon>Magnaporthaceae</taxon>
        <taxon>Gaeumannomyces</taxon>
    </lineage>
</organism>
<protein>
    <submittedName>
        <fullName evidence="3">Coiled-coil domain-containing protein 130</fullName>
    </submittedName>
</protein>
<dbReference type="EnsemblFungi" id="EJT68601">
    <property type="protein sequence ID" value="EJT68601"/>
    <property type="gene ID" value="GGTG_13823"/>
</dbReference>
<sequence length="442" mass="47470">MQGFNMGRYVPPDFEGVTSGNWLHNKRHHAPGGGSSSSSAAPQTVRFEMPFPVWCGTCARPTVIGQGVRFNAAKRRVGAHHSTPIFSFTFRHADCGGELEVRTDPAATDYVVERGGRRRLVAGEGEQGGDEEDLVSPAALKRASLANLASRGLGGSAASSSGDPDDRQRGGDREAAFAHLEKTIADRAALARASTRVDELAADSDRLGWDRPYERNALLRRGFRADRKERERAAVADADVMARLGLANDGDGDGNDNPDDNGDGLVLGPELDVDRARAALVDFGRAPDDDEALTRPLFAPGPARDRDAAAGGPRRGGDAAGTRGDDVAEPPRAPRSSPALAGYRHGRRGRLKSAVKKEMRRESLIEEIGRNTRRTMDPFLEGWGRESPQRSVVLPGLKRKRNREGEATGETPNPSPALADPPDPELPEVEAPRTGLVSYDSD</sequence>
<dbReference type="eggNOG" id="KOG2990">
    <property type="taxonomic scope" value="Eukaryota"/>
</dbReference>
<dbReference type="VEuPathDB" id="FungiDB:GGTG_13823"/>
<dbReference type="HOGENOM" id="CLU_050402_0_0_1"/>
<dbReference type="AlphaFoldDB" id="J3PJY1"/>
<reference evidence="5" key="1">
    <citation type="submission" date="2010-07" db="EMBL/GenBank/DDBJ databases">
        <title>The genome sequence of Gaeumannomyces graminis var. tritici strain R3-111a-1.</title>
        <authorList>
            <consortium name="The Broad Institute Genome Sequencing Platform"/>
            <person name="Ma L.-J."/>
            <person name="Dead R."/>
            <person name="Young S."/>
            <person name="Zeng Q."/>
            <person name="Koehrsen M."/>
            <person name="Alvarado L."/>
            <person name="Berlin A."/>
            <person name="Chapman S.B."/>
            <person name="Chen Z."/>
            <person name="Freedman E."/>
            <person name="Gellesch M."/>
            <person name="Goldberg J."/>
            <person name="Griggs A."/>
            <person name="Gujja S."/>
            <person name="Heilman E.R."/>
            <person name="Heiman D."/>
            <person name="Hepburn T."/>
            <person name="Howarth C."/>
            <person name="Jen D."/>
            <person name="Larson L."/>
            <person name="Mehta T."/>
            <person name="Neiman D."/>
            <person name="Pearson M."/>
            <person name="Roberts A."/>
            <person name="Saif S."/>
            <person name="Shea T."/>
            <person name="Shenoy N."/>
            <person name="Sisk P."/>
            <person name="Stolte C."/>
            <person name="Sykes S."/>
            <person name="Walk T."/>
            <person name="White J."/>
            <person name="Yandava C."/>
            <person name="Haas B."/>
            <person name="Nusbaum C."/>
            <person name="Birren B."/>
        </authorList>
    </citation>
    <scope>NUCLEOTIDE SEQUENCE [LARGE SCALE GENOMIC DNA]</scope>
    <source>
        <strain evidence="5">R3-111a-1</strain>
    </source>
</reference>
<dbReference type="GO" id="GO:0071014">
    <property type="term" value="C:post-mRNA release spliceosomal complex"/>
    <property type="evidence" value="ECO:0007669"/>
    <property type="project" value="TreeGrafter"/>
</dbReference>
<dbReference type="GO" id="GO:0000398">
    <property type="term" value="P:mRNA splicing, via spliceosome"/>
    <property type="evidence" value="ECO:0007669"/>
    <property type="project" value="InterPro"/>
</dbReference>
<evidence type="ECO:0000256" key="2">
    <source>
        <dbReference type="SAM" id="MobiDB-lite"/>
    </source>
</evidence>
<feature type="region of interest" description="Disordered" evidence="2">
    <location>
        <begin position="379"/>
        <end position="442"/>
    </location>
</feature>
<dbReference type="PANTHER" id="PTHR12111:SF2">
    <property type="entry name" value="SPLICING FACTOR YJU2B-RELATED"/>
    <property type="match status" value="1"/>
</dbReference>
<feature type="region of interest" description="Disordered" evidence="2">
    <location>
        <begin position="245"/>
        <end position="269"/>
    </location>
</feature>
<evidence type="ECO:0000313" key="3">
    <source>
        <dbReference type="EMBL" id="EJT68601.1"/>
    </source>
</evidence>
<dbReference type="EMBL" id="GL385453">
    <property type="protein sequence ID" value="EJT68601.1"/>
    <property type="molecule type" value="Genomic_DNA"/>
</dbReference>
<accession>J3PJY1</accession>
<gene>
    <name evidence="4" type="primary">20354281</name>
    <name evidence="3" type="ORF">GGTG_13823</name>
</gene>
<feature type="region of interest" description="Disordered" evidence="2">
    <location>
        <begin position="20"/>
        <end position="41"/>
    </location>
</feature>
<dbReference type="Pfam" id="PF04502">
    <property type="entry name" value="Saf4_Yju2"/>
    <property type="match status" value="1"/>
</dbReference>
<proteinExistence type="inferred from homology"/>
<evidence type="ECO:0000313" key="4">
    <source>
        <dbReference type="EnsemblFungi" id="EJT68601"/>
    </source>
</evidence>
<reference evidence="3" key="2">
    <citation type="submission" date="2010-07" db="EMBL/GenBank/DDBJ databases">
        <authorList>
            <consortium name="The Broad Institute Genome Sequencing Platform"/>
            <consortium name="Broad Institute Genome Sequencing Center for Infectious Disease"/>
            <person name="Ma L.-J."/>
            <person name="Dead R."/>
            <person name="Young S."/>
            <person name="Zeng Q."/>
            <person name="Koehrsen M."/>
            <person name="Alvarado L."/>
            <person name="Berlin A."/>
            <person name="Chapman S.B."/>
            <person name="Chen Z."/>
            <person name="Freedman E."/>
            <person name="Gellesch M."/>
            <person name="Goldberg J."/>
            <person name="Griggs A."/>
            <person name="Gujja S."/>
            <person name="Heilman E.R."/>
            <person name="Heiman D."/>
            <person name="Hepburn T."/>
            <person name="Howarth C."/>
            <person name="Jen D."/>
            <person name="Larson L."/>
            <person name="Mehta T."/>
            <person name="Neiman D."/>
            <person name="Pearson M."/>
            <person name="Roberts A."/>
            <person name="Saif S."/>
            <person name="Shea T."/>
            <person name="Shenoy N."/>
            <person name="Sisk P."/>
            <person name="Stolte C."/>
            <person name="Sykes S."/>
            <person name="Walk T."/>
            <person name="White J."/>
            <person name="Yandava C."/>
            <person name="Haas B."/>
            <person name="Nusbaum C."/>
            <person name="Birren B."/>
        </authorList>
    </citation>
    <scope>NUCLEOTIDE SEQUENCE</scope>
    <source>
        <strain evidence="3">R3-111a-1</strain>
    </source>
</reference>
<dbReference type="STRING" id="644352.J3PJY1"/>